<dbReference type="Proteomes" id="UP000046393">
    <property type="component" value="Unplaced"/>
</dbReference>
<name>A0A0N5ADX3_9BILA</name>
<keyword evidence="1" id="KW-0812">Transmembrane</keyword>
<dbReference type="WBParaSite" id="SMUV_0000240001-mRNA-1">
    <property type="protein sequence ID" value="SMUV_0000240001-mRNA-1"/>
    <property type="gene ID" value="SMUV_0000240001"/>
</dbReference>
<proteinExistence type="predicted"/>
<evidence type="ECO:0000313" key="3">
    <source>
        <dbReference type="WBParaSite" id="SMUV_0000240001-mRNA-1"/>
    </source>
</evidence>
<evidence type="ECO:0000313" key="2">
    <source>
        <dbReference type="Proteomes" id="UP000046393"/>
    </source>
</evidence>
<feature type="transmembrane region" description="Helical" evidence="1">
    <location>
        <begin position="27"/>
        <end position="50"/>
    </location>
</feature>
<keyword evidence="1" id="KW-0472">Membrane</keyword>
<sequence>MNRTVCQELFTWECDDISCCESYRFRVLLLFTSIALIVLAVIVALIWLSFEFRPSYRKSFNRLKKAEEKPVSDVKERSFEEARYLRRMSEAK</sequence>
<protein>
    <submittedName>
        <fullName evidence="3">Uncharacterized protein</fullName>
    </submittedName>
</protein>
<reference evidence="3" key="1">
    <citation type="submission" date="2017-02" db="UniProtKB">
        <authorList>
            <consortium name="WormBaseParasite"/>
        </authorList>
    </citation>
    <scope>IDENTIFICATION</scope>
</reference>
<keyword evidence="1" id="KW-1133">Transmembrane helix</keyword>
<organism evidence="2 3">
    <name type="scientific">Syphacia muris</name>
    <dbReference type="NCBI Taxonomy" id="451379"/>
    <lineage>
        <taxon>Eukaryota</taxon>
        <taxon>Metazoa</taxon>
        <taxon>Ecdysozoa</taxon>
        <taxon>Nematoda</taxon>
        <taxon>Chromadorea</taxon>
        <taxon>Rhabditida</taxon>
        <taxon>Spirurina</taxon>
        <taxon>Oxyuridomorpha</taxon>
        <taxon>Oxyuroidea</taxon>
        <taxon>Oxyuridae</taxon>
        <taxon>Syphacia</taxon>
    </lineage>
</organism>
<dbReference type="AlphaFoldDB" id="A0A0N5ADX3"/>
<accession>A0A0N5ADX3</accession>
<evidence type="ECO:0000256" key="1">
    <source>
        <dbReference type="SAM" id="Phobius"/>
    </source>
</evidence>
<keyword evidence="2" id="KW-1185">Reference proteome</keyword>